<protein>
    <submittedName>
        <fullName evidence="2">Uncharacterized protein</fullName>
    </submittedName>
</protein>
<organism evidence="2 3">
    <name type="scientific">Aeoliella straminimaris</name>
    <dbReference type="NCBI Taxonomy" id="2954799"/>
    <lineage>
        <taxon>Bacteria</taxon>
        <taxon>Pseudomonadati</taxon>
        <taxon>Planctomycetota</taxon>
        <taxon>Planctomycetia</taxon>
        <taxon>Pirellulales</taxon>
        <taxon>Lacipirellulaceae</taxon>
        <taxon>Aeoliella</taxon>
    </lineage>
</organism>
<dbReference type="Proteomes" id="UP001155241">
    <property type="component" value="Unassembled WGS sequence"/>
</dbReference>
<name>A0A9X2F6G7_9BACT</name>
<gene>
    <name evidence="2" type="ORF">NG895_01355</name>
</gene>
<evidence type="ECO:0000256" key="1">
    <source>
        <dbReference type="SAM" id="Phobius"/>
    </source>
</evidence>
<evidence type="ECO:0000313" key="3">
    <source>
        <dbReference type="Proteomes" id="UP001155241"/>
    </source>
</evidence>
<dbReference type="AlphaFoldDB" id="A0A9X2F6G7"/>
<keyword evidence="3" id="KW-1185">Reference proteome</keyword>
<feature type="transmembrane region" description="Helical" evidence="1">
    <location>
        <begin position="20"/>
        <end position="42"/>
    </location>
</feature>
<dbReference type="RefSeq" id="WP_252850645.1">
    <property type="nucleotide sequence ID" value="NZ_JAMXLR010000005.1"/>
</dbReference>
<dbReference type="EMBL" id="JAMXLR010000005">
    <property type="protein sequence ID" value="MCO6042543.1"/>
    <property type="molecule type" value="Genomic_DNA"/>
</dbReference>
<accession>A0A9X2F6G7</accession>
<reference evidence="2" key="1">
    <citation type="submission" date="2022-06" db="EMBL/GenBank/DDBJ databases">
        <title>Aeoliella straminimaris, a novel planctomycete from sediments.</title>
        <authorList>
            <person name="Vitorino I.R."/>
            <person name="Lage O.M."/>
        </authorList>
    </citation>
    <scope>NUCLEOTIDE SEQUENCE</scope>
    <source>
        <strain evidence="2">ICT_H6.2</strain>
    </source>
</reference>
<proteinExistence type="predicted"/>
<keyword evidence="1" id="KW-0812">Transmembrane</keyword>
<keyword evidence="1" id="KW-0472">Membrane</keyword>
<sequence length="227" mass="24593">MSTDTYEADTEPRKSGGSGCLKGCLIALVIILILGALTAWWVSSNWRGWVSSGAAEGINQIIDDSDLPPAEKEELKAESKRVTDGIADGSISLEQMGQIMTGIVESPLMPMFMVKAVEAQYVEKSGLSDEEKSEAHVTLERYASGLVSKQIPQESVDQVLVHIADKDANGEWKMREQVSDEDLRKFLAAAKEQADAANIPEEVEPIDPSEELRKVIDKVLGPAPAAP</sequence>
<comment type="caution">
    <text evidence="2">The sequence shown here is derived from an EMBL/GenBank/DDBJ whole genome shotgun (WGS) entry which is preliminary data.</text>
</comment>
<evidence type="ECO:0000313" key="2">
    <source>
        <dbReference type="EMBL" id="MCO6042543.1"/>
    </source>
</evidence>
<keyword evidence="1" id="KW-1133">Transmembrane helix</keyword>